<organism evidence="1 2">
    <name type="scientific">Pleurodeles waltl</name>
    <name type="common">Iberian ribbed newt</name>
    <dbReference type="NCBI Taxonomy" id="8319"/>
    <lineage>
        <taxon>Eukaryota</taxon>
        <taxon>Metazoa</taxon>
        <taxon>Chordata</taxon>
        <taxon>Craniata</taxon>
        <taxon>Vertebrata</taxon>
        <taxon>Euteleostomi</taxon>
        <taxon>Amphibia</taxon>
        <taxon>Batrachia</taxon>
        <taxon>Caudata</taxon>
        <taxon>Salamandroidea</taxon>
        <taxon>Salamandridae</taxon>
        <taxon>Pleurodelinae</taxon>
        <taxon>Pleurodeles</taxon>
    </lineage>
</organism>
<evidence type="ECO:0000313" key="1">
    <source>
        <dbReference type="EMBL" id="KAJ1187735.1"/>
    </source>
</evidence>
<accession>A0AAV7UFG2</accession>
<protein>
    <submittedName>
        <fullName evidence="1">Uncharacterized protein</fullName>
    </submittedName>
</protein>
<evidence type="ECO:0000313" key="2">
    <source>
        <dbReference type="Proteomes" id="UP001066276"/>
    </source>
</evidence>
<dbReference type="EMBL" id="JANPWB010000005">
    <property type="protein sequence ID" value="KAJ1187735.1"/>
    <property type="molecule type" value="Genomic_DNA"/>
</dbReference>
<sequence>MDSFPKSCGAVISKSEILAEAYDLGTTSAMVNDEVASCGISTISATKSVVITLPLGHVECPARFVSSVLRPPAHGKHGERRGHRASLLKKAAWLKRPKNPVALCAISTLSTASERGIACGRVRAHHSQEGTAKLQIREGGALKPDRSHTRTGLLGSLQVGARGEEAFPASLHCVRAPCPLSLPRAMPGGAYLEGALEQ</sequence>
<comment type="caution">
    <text evidence="1">The sequence shown here is derived from an EMBL/GenBank/DDBJ whole genome shotgun (WGS) entry which is preliminary data.</text>
</comment>
<name>A0AAV7UFG2_PLEWA</name>
<gene>
    <name evidence="1" type="ORF">NDU88_004505</name>
</gene>
<reference evidence="1" key="1">
    <citation type="journal article" date="2022" name="bioRxiv">
        <title>Sequencing and chromosome-scale assembly of the giantPleurodeles waltlgenome.</title>
        <authorList>
            <person name="Brown T."/>
            <person name="Elewa A."/>
            <person name="Iarovenko S."/>
            <person name="Subramanian E."/>
            <person name="Araus A.J."/>
            <person name="Petzold A."/>
            <person name="Susuki M."/>
            <person name="Suzuki K.-i.T."/>
            <person name="Hayashi T."/>
            <person name="Toyoda A."/>
            <person name="Oliveira C."/>
            <person name="Osipova E."/>
            <person name="Leigh N.D."/>
            <person name="Simon A."/>
            <person name="Yun M.H."/>
        </authorList>
    </citation>
    <scope>NUCLEOTIDE SEQUENCE</scope>
    <source>
        <strain evidence="1">20211129_DDA</strain>
        <tissue evidence="1">Liver</tissue>
    </source>
</reference>
<proteinExistence type="predicted"/>
<keyword evidence="2" id="KW-1185">Reference proteome</keyword>
<dbReference type="AlphaFoldDB" id="A0AAV7UFG2"/>
<dbReference type="Proteomes" id="UP001066276">
    <property type="component" value="Chromosome 3_1"/>
</dbReference>